<dbReference type="PROSITE" id="PS51257">
    <property type="entry name" value="PROKAR_LIPOPROTEIN"/>
    <property type="match status" value="1"/>
</dbReference>
<evidence type="ECO:0000256" key="4">
    <source>
        <dbReference type="ARBA" id="ARBA00023235"/>
    </source>
</evidence>
<dbReference type="EC" id="5.2.1.8" evidence="6"/>
<dbReference type="InterPro" id="IPR046357">
    <property type="entry name" value="PPIase_dom_sf"/>
</dbReference>
<keyword evidence="3 5" id="KW-0697">Rotamase</keyword>
<evidence type="ECO:0000259" key="7">
    <source>
        <dbReference type="PROSITE" id="PS50059"/>
    </source>
</evidence>
<accession>A0A5B7ZXJ4</accession>
<feature type="domain" description="PPIase FKBP-type" evidence="7">
    <location>
        <begin position="91"/>
        <end position="179"/>
    </location>
</feature>
<keyword evidence="4 5" id="KW-0413">Isomerase</keyword>
<evidence type="ECO:0000256" key="2">
    <source>
        <dbReference type="ARBA" id="ARBA00006577"/>
    </source>
</evidence>
<dbReference type="EMBL" id="CP040896">
    <property type="protein sequence ID" value="QDA59597.1"/>
    <property type="molecule type" value="Genomic_DNA"/>
</dbReference>
<dbReference type="FunFam" id="3.10.50.40:FF:000006">
    <property type="entry name" value="Peptidyl-prolyl cis-trans isomerase"/>
    <property type="match status" value="1"/>
</dbReference>
<keyword evidence="9" id="KW-1185">Reference proteome</keyword>
<evidence type="ECO:0000313" key="8">
    <source>
        <dbReference type="EMBL" id="QDA59597.1"/>
    </source>
</evidence>
<proteinExistence type="inferred from homology"/>
<dbReference type="SUPFAM" id="SSF54534">
    <property type="entry name" value="FKBP-like"/>
    <property type="match status" value="1"/>
</dbReference>
<evidence type="ECO:0000256" key="6">
    <source>
        <dbReference type="RuleBase" id="RU003915"/>
    </source>
</evidence>
<dbReference type="OrthoDB" id="9814548at2"/>
<comment type="similarity">
    <text evidence="2 6">Belongs to the FKBP-type PPIase family.</text>
</comment>
<comment type="catalytic activity">
    <reaction evidence="1 5 6">
        <text>[protein]-peptidylproline (omega=180) = [protein]-peptidylproline (omega=0)</text>
        <dbReference type="Rhea" id="RHEA:16237"/>
        <dbReference type="Rhea" id="RHEA-COMP:10747"/>
        <dbReference type="Rhea" id="RHEA-COMP:10748"/>
        <dbReference type="ChEBI" id="CHEBI:83833"/>
        <dbReference type="ChEBI" id="CHEBI:83834"/>
        <dbReference type="EC" id="5.2.1.8"/>
    </reaction>
</comment>
<gene>
    <name evidence="8" type="ORF">FHG12_05505</name>
</gene>
<reference evidence="8 9" key="1">
    <citation type="submission" date="2019-06" db="EMBL/GenBank/DDBJ databases">
        <authorList>
            <person name="Srinivasan S."/>
        </authorList>
    </citation>
    <scope>NUCLEOTIDE SEQUENCE [LARGE SCALE GENOMIC DNA]</scope>
    <source>
        <strain evidence="8 9">17J68-5</strain>
    </source>
</reference>
<evidence type="ECO:0000256" key="1">
    <source>
        <dbReference type="ARBA" id="ARBA00000971"/>
    </source>
</evidence>
<dbReference type="Pfam" id="PF00254">
    <property type="entry name" value="FKBP_C"/>
    <property type="match status" value="1"/>
</dbReference>
<dbReference type="AlphaFoldDB" id="A0A5B7ZXJ4"/>
<dbReference type="PANTHER" id="PTHR43811">
    <property type="entry name" value="FKBP-TYPE PEPTIDYL-PROLYL CIS-TRANS ISOMERASE FKPA"/>
    <property type="match status" value="1"/>
</dbReference>
<dbReference type="Gene3D" id="3.10.50.40">
    <property type="match status" value="1"/>
</dbReference>
<protein>
    <recommendedName>
        <fullName evidence="6">Peptidyl-prolyl cis-trans isomerase</fullName>
        <ecNumber evidence="6">5.2.1.8</ecNumber>
    </recommendedName>
</protein>
<dbReference type="RefSeq" id="WP_139514778.1">
    <property type="nucleotide sequence ID" value="NZ_CP040896.1"/>
</dbReference>
<dbReference type="PROSITE" id="PS50059">
    <property type="entry name" value="FKBP_PPIASE"/>
    <property type="match status" value="1"/>
</dbReference>
<organism evidence="8 9">
    <name type="scientific">Hymenobacter jejuensis</name>
    <dbReference type="NCBI Taxonomy" id="2502781"/>
    <lineage>
        <taxon>Bacteria</taxon>
        <taxon>Pseudomonadati</taxon>
        <taxon>Bacteroidota</taxon>
        <taxon>Cytophagia</taxon>
        <taxon>Cytophagales</taxon>
        <taxon>Hymenobacteraceae</taxon>
        <taxon>Hymenobacter</taxon>
    </lineage>
</organism>
<evidence type="ECO:0000313" key="9">
    <source>
        <dbReference type="Proteomes" id="UP000305398"/>
    </source>
</evidence>
<dbReference type="Proteomes" id="UP000305398">
    <property type="component" value="Chromosome"/>
</dbReference>
<dbReference type="GO" id="GO:0003755">
    <property type="term" value="F:peptidyl-prolyl cis-trans isomerase activity"/>
    <property type="evidence" value="ECO:0007669"/>
    <property type="project" value="UniProtKB-UniRule"/>
</dbReference>
<sequence length="179" mass="19009">MMSSLFRPTLIIRLAVLLLLSAPLLTSCLSSNDDLQKAYDEAQKHAEAQKPIDEATIQKYLADSIKTFTRQTSGLYFVPRLAGTGTTARAGQTVSVLYTGSLLNGQVFDASSKHGNVPISFVLGTGQVIPGWDEGIALMSKGSKATLLIPSGLAYGAQGNGPIPADAVLRFQVELVDIK</sequence>
<evidence type="ECO:0000256" key="5">
    <source>
        <dbReference type="PROSITE-ProRule" id="PRU00277"/>
    </source>
</evidence>
<dbReference type="InterPro" id="IPR001179">
    <property type="entry name" value="PPIase_FKBP_dom"/>
</dbReference>
<dbReference type="PANTHER" id="PTHR43811:SF19">
    <property type="entry name" value="39 KDA FK506-BINDING NUCLEAR PROTEIN"/>
    <property type="match status" value="1"/>
</dbReference>
<dbReference type="KEGG" id="hyj:FHG12_05505"/>
<evidence type="ECO:0000256" key="3">
    <source>
        <dbReference type="ARBA" id="ARBA00023110"/>
    </source>
</evidence>
<name>A0A5B7ZXJ4_9BACT</name>